<dbReference type="InterPro" id="IPR013325">
    <property type="entry name" value="RNA_pol_sigma_r2"/>
</dbReference>
<dbReference type="GO" id="GO:0006352">
    <property type="term" value="P:DNA-templated transcription initiation"/>
    <property type="evidence" value="ECO:0007669"/>
    <property type="project" value="InterPro"/>
</dbReference>
<sequence>MAGTLRTVDTGLHEPGPELADLLTAAGRGDEDAFARLYDATSPRINGLVVRLIVDRAQAEEITQEVFLEIWRTSPKFDPQKGSALSWMFTLAHRRAVDRIRSAQATRRRDETYTRESQETAYDSTVDQVTASLDAERVRSALGTLGENQRQALSLVYFEGHTHAEVAERLGIPLGTAKTRIRDGLQRLRTAMGGER</sequence>
<evidence type="ECO:0000313" key="8">
    <source>
        <dbReference type="EMBL" id="NYJ75637.1"/>
    </source>
</evidence>
<dbReference type="Gene3D" id="1.10.1740.10">
    <property type="match status" value="1"/>
</dbReference>
<organism evidence="8 9">
    <name type="scientific">Allobranchiibius huperziae</name>
    <dbReference type="NCBI Taxonomy" id="1874116"/>
    <lineage>
        <taxon>Bacteria</taxon>
        <taxon>Bacillati</taxon>
        <taxon>Actinomycetota</taxon>
        <taxon>Actinomycetes</taxon>
        <taxon>Micrococcales</taxon>
        <taxon>Dermacoccaceae</taxon>
        <taxon>Allobranchiibius</taxon>
    </lineage>
</organism>
<keyword evidence="9" id="KW-1185">Reference proteome</keyword>
<evidence type="ECO:0000259" key="7">
    <source>
        <dbReference type="Pfam" id="PF04545"/>
    </source>
</evidence>
<dbReference type="SUPFAM" id="SSF88659">
    <property type="entry name" value="Sigma3 and sigma4 domains of RNA polymerase sigma factors"/>
    <property type="match status" value="1"/>
</dbReference>
<evidence type="ECO:0000256" key="5">
    <source>
        <dbReference type="ARBA" id="ARBA00023163"/>
    </source>
</evidence>
<accession>A0A853DG20</accession>
<dbReference type="RefSeq" id="WP_233767085.1">
    <property type="nucleotide sequence ID" value="NZ_JACCFW010000001.1"/>
</dbReference>
<proteinExistence type="inferred from homology"/>
<evidence type="ECO:0000256" key="3">
    <source>
        <dbReference type="ARBA" id="ARBA00023082"/>
    </source>
</evidence>
<dbReference type="InterPro" id="IPR014284">
    <property type="entry name" value="RNA_pol_sigma-70_dom"/>
</dbReference>
<dbReference type="GO" id="GO:0016987">
    <property type="term" value="F:sigma factor activity"/>
    <property type="evidence" value="ECO:0007669"/>
    <property type="project" value="UniProtKB-KW"/>
</dbReference>
<dbReference type="PANTHER" id="PTHR43133:SF66">
    <property type="entry name" value="ECF RNA POLYMERASE SIGMA FACTOR SIGK"/>
    <property type="match status" value="1"/>
</dbReference>
<dbReference type="Pfam" id="PF04545">
    <property type="entry name" value="Sigma70_r4"/>
    <property type="match status" value="1"/>
</dbReference>
<dbReference type="InterPro" id="IPR007627">
    <property type="entry name" value="RNA_pol_sigma70_r2"/>
</dbReference>
<dbReference type="InterPro" id="IPR013324">
    <property type="entry name" value="RNA_pol_sigma_r3/r4-like"/>
</dbReference>
<reference evidence="8 9" key="1">
    <citation type="submission" date="2020-07" db="EMBL/GenBank/DDBJ databases">
        <title>Sequencing the genomes of 1000 actinobacteria strains.</title>
        <authorList>
            <person name="Klenk H.-P."/>
        </authorList>
    </citation>
    <scope>NUCLEOTIDE SEQUENCE [LARGE SCALE GENOMIC DNA]</scope>
    <source>
        <strain evidence="8 9">DSM 29531</strain>
    </source>
</reference>
<name>A0A853DG20_9MICO</name>
<keyword evidence="4" id="KW-0238">DNA-binding</keyword>
<evidence type="ECO:0000256" key="1">
    <source>
        <dbReference type="ARBA" id="ARBA00010641"/>
    </source>
</evidence>
<feature type="domain" description="RNA polymerase sigma-70 region 2" evidence="6">
    <location>
        <begin position="37"/>
        <end position="104"/>
    </location>
</feature>
<dbReference type="InterPro" id="IPR039425">
    <property type="entry name" value="RNA_pol_sigma-70-like"/>
</dbReference>
<comment type="similarity">
    <text evidence="1">Belongs to the sigma-70 factor family. ECF subfamily.</text>
</comment>
<dbReference type="NCBIfam" id="NF007228">
    <property type="entry name" value="PRK09646.1"/>
    <property type="match status" value="1"/>
</dbReference>
<dbReference type="EMBL" id="JACCFW010000001">
    <property type="protein sequence ID" value="NYJ75637.1"/>
    <property type="molecule type" value="Genomic_DNA"/>
</dbReference>
<keyword evidence="2" id="KW-0805">Transcription regulation</keyword>
<dbReference type="Proteomes" id="UP000571817">
    <property type="component" value="Unassembled WGS sequence"/>
</dbReference>
<dbReference type="PANTHER" id="PTHR43133">
    <property type="entry name" value="RNA POLYMERASE ECF-TYPE SIGMA FACTO"/>
    <property type="match status" value="1"/>
</dbReference>
<evidence type="ECO:0000256" key="4">
    <source>
        <dbReference type="ARBA" id="ARBA00023125"/>
    </source>
</evidence>
<dbReference type="GO" id="GO:0003677">
    <property type="term" value="F:DNA binding"/>
    <property type="evidence" value="ECO:0007669"/>
    <property type="project" value="UniProtKB-KW"/>
</dbReference>
<evidence type="ECO:0000256" key="2">
    <source>
        <dbReference type="ARBA" id="ARBA00023015"/>
    </source>
</evidence>
<evidence type="ECO:0000259" key="6">
    <source>
        <dbReference type="Pfam" id="PF04542"/>
    </source>
</evidence>
<gene>
    <name evidence="8" type="ORF">HNR15_002600</name>
</gene>
<feature type="domain" description="RNA polymerase sigma-70 region 4" evidence="7">
    <location>
        <begin position="141"/>
        <end position="189"/>
    </location>
</feature>
<keyword evidence="5" id="KW-0804">Transcription</keyword>
<dbReference type="InterPro" id="IPR036388">
    <property type="entry name" value="WH-like_DNA-bd_sf"/>
</dbReference>
<evidence type="ECO:0000313" key="9">
    <source>
        <dbReference type="Proteomes" id="UP000571817"/>
    </source>
</evidence>
<dbReference type="Pfam" id="PF04542">
    <property type="entry name" value="Sigma70_r2"/>
    <property type="match status" value="1"/>
</dbReference>
<protein>
    <submittedName>
        <fullName evidence="8">RNA polymerase sigma-70 factor (ECF subfamily)</fullName>
    </submittedName>
</protein>
<dbReference type="NCBIfam" id="TIGR02937">
    <property type="entry name" value="sigma70-ECF"/>
    <property type="match status" value="1"/>
</dbReference>
<dbReference type="AlphaFoldDB" id="A0A853DG20"/>
<dbReference type="CDD" id="cd06171">
    <property type="entry name" value="Sigma70_r4"/>
    <property type="match status" value="1"/>
</dbReference>
<keyword evidence="3" id="KW-0731">Sigma factor</keyword>
<dbReference type="SUPFAM" id="SSF88946">
    <property type="entry name" value="Sigma2 domain of RNA polymerase sigma factors"/>
    <property type="match status" value="1"/>
</dbReference>
<dbReference type="Gene3D" id="1.10.10.10">
    <property type="entry name" value="Winged helix-like DNA-binding domain superfamily/Winged helix DNA-binding domain"/>
    <property type="match status" value="1"/>
</dbReference>
<comment type="caution">
    <text evidence="8">The sequence shown here is derived from an EMBL/GenBank/DDBJ whole genome shotgun (WGS) entry which is preliminary data.</text>
</comment>
<dbReference type="InterPro" id="IPR007630">
    <property type="entry name" value="RNA_pol_sigma70_r4"/>
</dbReference>